<evidence type="ECO:0000256" key="5">
    <source>
        <dbReference type="ARBA" id="ARBA00023145"/>
    </source>
</evidence>
<evidence type="ECO:0000259" key="8">
    <source>
        <dbReference type="SMART" id="SM00645"/>
    </source>
</evidence>
<dbReference type="InterPro" id="IPR038765">
    <property type="entry name" value="Papain-like_cys_pep_sf"/>
</dbReference>
<dbReference type="Proteomes" id="UP001152747">
    <property type="component" value="Unassembled WGS sequence"/>
</dbReference>
<dbReference type="CDD" id="cd02248">
    <property type="entry name" value="Peptidase_C1A"/>
    <property type="match status" value="1"/>
</dbReference>
<dbReference type="InterPro" id="IPR000169">
    <property type="entry name" value="Pept_cys_AS"/>
</dbReference>
<feature type="signal peptide" evidence="7">
    <location>
        <begin position="1"/>
        <end position="16"/>
    </location>
</feature>
<organism evidence="10 11">
    <name type="scientific">Caenorhabditis angaria</name>
    <dbReference type="NCBI Taxonomy" id="860376"/>
    <lineage>
        <taxon>Eukaryota</taxon>
        <taxon>Metazoa</taxon>
        <taxon>Ecdysozoa</taxon>
        <taxon>Nematoda</taxon>
        <taxon>Chromadorea</taxon>
        <taxon>Rhabditida</taxon>
        <taxon>Rhabditina</taxon>
        <taxon>Rhabditomorpha</taxon>
        <taxon>Rhabditoidea</taxon>
        <taxon>Rhabditidae</taxon>
        <taxon>Peloderinae</taxon>
        <taxon>Caenorhabditis</taxon>
    </lineage>
</organism>
<dbReference type="PRINTS" id="PR00705">
    <property type="entry name" value="PAPAIN"/>
</dbReference>
<evidence type="ECO:0000256" key="4">
    <source>
        <dbReference type="ARBA" id="ARBA00022807"/>
    </source>
</evidence>
<keyword evidence="4" id="KW-0788">Thiol protease</keyword>
<keyword evidence="3" id="KW-0378">Hydrolase</keyword>
<dbReference type="OrthoDB" id="5799066at2759"/>
<feature type="chain" id="PRO_5040512087" evidence="7">
    <location>
        <begin position="17"/>
        <end position="322"/>
    </location>
</feature>
<keyword evidence="5" id="KW-0865">Zymogen</keyword>
<evidence type="ECO:0000256" key="6">
    <source>
        <dbReference type="ARBA" id="ARBA00023157"/>
    </source>
</evidence>
<dbReference type="PANTHER" id="PTHR12411">
    <property type="entry name" value="CYSTEINE PROTEASE FAMILY C1-RELATED"/>
    <property type="match status" value="1"/>
</dbReference>
<dbReference type="Pfam" id="PF08246">
    <property type="entry name" value="Inhibitor_I29"/>
    <property type="match status" value="1"/>
</dbReference>
<dbReference type="EMBL" id="CANHGI010000004">
    <property type="protein sequence ID" value="CAI5447906.1"/>
    <property type="molecule type" value="Genomic_DNA"/>
</dbReference>
<comment type="similarity">
    <text evidence="1">Belongs to the peptidase C1 family.</text>
</comment>
<evidence type="ECO:0000259" key="9">
    <source>
        <dbReference type="SMART" id="SM00848"/>
    </source>
</evidence>
<evidence type="ECO:0000256" key="3">
    <source>
        <dbReference type="ARBA" id="ARBA00022801"/>
    </source>
</evidence>
<evidence type="ECO:0000313" key="11">
    <source>
        <dbReference type="Proteomes" id="UP001152747"/>
    </source>
</evidence>
<evidence type="ECO:0000313" key="10">
    <source>
        <dbReference type="EMBL" id="CAI5447906.1"/>
    </source>
</evidence>
<name>A0A9P1IMS6_9PELO</name>
<keyword evidence="6" id="KW-1015">Disulfide bond</keyword>
<dbReference type="Gene3D" id="3.90.70.10">
    <property type="entry name" value="Cysteine proteinases"/>
    <property type="match status" value="1"/>
</dbReference>
<sequence>MIKKVIFSLICLQVFAAPDFENLAEFKKFVKDFDRKYQNEAEFQKRFEIFSANLNLIRRYNQEDFEKGISYSINDFADLTEEEYQQNYLMNPTKKENSKKNIVDSFGGVIPNSIDWRNVNNQNHVSSVKYQGKCGSCWAFAVAQSIESAVSIASGTTNPESLSSQQILDCTPNSGKCQGGEPLDAIEYVIEHGGLTTAKSYPYLFFSTKCREDNKQIVANISTYLLGSTEDHIAQLVGSKGPVVVCANFATNKNRFYHGGIAEDPECGTEPTHALIVVGYTPDYWILKNTYSTIWGEKGYMRVKRGVNWCGLTTENSILPIV</sequence>
<dbReference type="InterPro" id="IPR013128">
    <property type="entry name" value="Peptidase_C1A"/>
</dbReference>
<keyword evidence="2" id="KW-0645">Protease</keyword>
<feature type="domain" description="Cathepsin propeptide inhibitor" evidence="9">
    <location>
        <begin position="26"/>
        <end position="84"/>
    </location>
</feature>
<comment type="caution">
    <text evidence="10">The sequence shown here is derived from an EMBL/GenBank/DDBJ whole genome shotgun (WGS) entry which is preliminary data.</text>
</comment>
<dbReference type="SUPFAM" id="SSF54001">
    <property type="entry name" value="Cysteine proteinases"/>
    <property type="match status" value="1"/>
</dbReference>
<keyword evidence="7" id="KW-0732">Signal</keyword>
<dbReference type="GO" id="GO:0008234">
    <property type="term" value="F:cysteine-type peptidase activity"/>
    <property type="evidence" value="ECO:0007669"/>
    <property type="project" value="UniProtKB-KW"/>
</dbReference>
<dbReference type="InterPro" id="IPR000668">
    <property type="entry name" value="Peptidase_C1A_C"/>
</dbReference>
<dbReference type="PROSITE" id="PS00139">
    <property type="entry name" value="THIOL_PROTEASE_CYS"/>
    <property type="match status" value="1"/>
</dbReference>
<proteinExistence type="inferred from homology"/>
<evidence type="ECO:0000256" key="1">
    <source>
        <dbReference type="ARBA" id="ARBA00008455"/>
    </source>
</evidence>
<dbReference type="GO" id="GO:0006508">
    <property type="term" value="P:proteolysis"/>
    <property type="evidence" value="ECO:0007669"/>
    <property type="project" value="UniProtKB-KW"/>
</dbReference>
<feature type="domain" description="Peptidase C1A papain C-terminal" evidence="8">
    <location>
        <begin position="110"/>
        <end position="321"/>
    </location>
</feature>
<evidence type="ECO:0000256" key="7">
    <source>
        <dbReference type="SAM" id="SignalP"/>
    </source>
</evidence>
<dbReference type="InterPro" id="IPR039417">
    <property type="entry name" value="Peptidase_C1A_papain-like"/>
</dbReference>
<dbReference type="SMART" id="SM00645">
    <property type="entry name" value="Pept_C1"/>
    <property type="match status" value="1"/>
</dbReference>
<dbReference type="AlphaFoldDB" id="A0A9P1IMS6"/>
<reference evidence="10" key="1">
    <citation type="submission" date="2022-11" db="EMBL/GenBank/DDBJ databases">
        <authorList>
            <person name="Kikuchi T."/>
        </authorList>
    </citation>
    <scope>NUCLEOTIDE SEQUENCE</scope>
    <source>
        <strain evidence="10">PS1010</strain>
    </source>
</reference>
<dbReference type="SMART" id="SM00848">
    <property type="entry name" value="Inhibitor_I29"/>
    <property type="match status" value="1"/>
</dbReference>
<evidence type="ECO:0000256" key="2">
    <source>
        <dbReference type="ARBA" id="ARBA00022670"/>
    </source>
</evidence>
<dbReference type="InterPro" id="IPR013201">
    <property type="entry name" value="Prot_inhib_I29"/>
</dbReference>
<accession>A0A9P1IMS6</accession>
<dbReference type="Pfam" id="PF00112">
    <property type="entry name" value="Peptidase_C1"/>
    <property type="match status" value="1"/>
</dbReference>
<protein>
    <submittedName>
        <fullName evidence="10">Uncharacterized protein</fullName>
    </submittedName>
</protein>
<keyword evidence="11" id="KW-1185">Reference proteome</keyword>
<dbReference type="FunFam" id="3.90.70.10:FF:000103">
    <property type="entry name" value="Hypothetical LOC496748"/>
    <property type="match status" value="1"/>
</dbReference>
<gene>
    <name evidence="10" type="ORF">CAMP_LOCUS10543</name>
</gene>